<keyword evidence="11" id="KW-1185">Reference proteome</keyword>
<dbReference type="Gene3D" id="3.40.430.10">
    <property type="entry name" value="Dihydrofolate Reductase, subunit A"/>
    <property type="match status" value="1"/>
</dbReference>
<dbReference type="Pfam" id="PF00186">
    <property type="entry name" value="DHFR_1"/>
    <property type="match status" value="1"/>
</dbReference>
<comment type="catalytic activity">
    <reaction evidence="8">
        <text>(6S)-5,6,7,8-tetrahydrofolate + NADP(+) = 7,8-dihydrofolate + NADPH + H(+)</text>
        <dbReference type="Rhea" id="RHEA:15009"/>
        <dbReference type="ChEBI" id="CHEBI:15378"/>
        <dbReference type="ChEBI" id="CHEBI:57451"/>
        <dbReference type="ChEBI" id="CHEBI:57453"/>
        <dbReference type="ChEBI" id="CHEBI:57783"/>
        <dbReference type="ChEBI" id="CHEBI:58349"/>
        <dbReference type="EC" id="1.5.1.3"/>
    </reaction>
</comment>
<dbReference type="SUPFAM" id="SSF53597">
    <property type="entry name" value="Dihydrofolate reductase-like"/>
    <property type="match status" value="1"/>
</dbReference>
<keyword evidence="4 8" id="KW-0554">One-carbon metabolism</keyword>
<dbReference type="CDD" id="cd00209">
    <property type="entry name" value="DHFR"/>
    <property type="match status" value="1"/>
</dbReference>
<dbReference type="Proteomes" id="UP000181976">
    <property type="component" value="Unassembled WGS sequence"/>
</dbReference>
<evidence type="ECO:0000313" key="11">
    <source>
        <dbReference type="Proteomes" id="UP000181976"/>
    </source>
</evidence>
<feature type="domain" description="DHFR" evidence="9">
    <location>
        <begin position="2"/>
        <end position="162"/>
    </location>
</feature>
<keyword evidence="6 8" id="KW-0560">Oxidoreductase</keyword>
<dbReference type="GO" id="GO:0046452">
    <property type="term" value="P:dihydrofolate metabolic process"/>
    <property type="evidence" value="ECO:0007669"/>
    <property type="project" value="TreeGrafter"/>
</dbReference>
<dbReference type="PRINTS" id="PR00070">
    <property type="entry name" value="DHFR"/>
</dbReference>
<name>A0A1I2CKV8_9BACT</name>
<dbReference type="PIRSF" id="PIRSF000194">
    <property type="entry name" value="DHFR"/>
    <property type="match status" value="1"/>
</dbReference>
<proteinExistence type="inferred from homology"/>
<dbReference type="GO" id="GO:0005829">
    <property type="term" value="C:cytosol"/>
    <property type="evidence" value="ECO:0007669"/>
    <property type="project" value="TreeGrafter"/>
</dbReference>
<evidence type="ECO:0000256" key="6">
    <source>
        <dbReference type="ARBA" id="ARBA00023002"/>
    </source>
</evidence>
<evidence type="ECO:0000256" key="7">
    <source>
        <dbReference type="ARBA" id="ARBA00025067"/>
    </source>
</evidence>
<dbReference type="PANTHER" id="PTHR48069:SF3">
    <property type="entry name" value="DIHYDROFOLATE REDUCTASE"/>
    <property type="match status" value="1"/>
</dbReference>
<dbReference type="OrthoDB" id="9804315at2"/>
<accession>A0A1I2CKV8</accession>
<gene>
    <name evidence="10" type="ORF">SAMN05444380_11654</name>
</gene>
<evidence type="ECO:0000256" key="1">
    <source>
        <dbReference type="ARBA" id="ARBA00004903"/>
    </source>
</evidence>
<dbReference type="AlphaFoldDB" id="A0A1I2CKV8"/>
<evidence type="ECO:0000256" key="2">
    <source>
        <dbReference type="ARBA" id="ARBA00009539"/>
    </source>
</evidence>
<evidence type="ECO:0000259" key="9">
    <source>
        <dbReference type="PROSITE" id="PS51330"/>
    </source>
</evidence>
<dbReference type="GO" id="GO:0050661">
    <property type="term" value="F:NADP binding"/>
    <property type="evidence" value="ECO:0007669"/>
    <property type="project" value="InterPro"/>
</dbReference>
<comment type="function">
    <text evidence="7 8">Key enzyme in folate metabolism. Catalyzes an essential reaction for de novo glycine and purine synthesis, and for DNA precursor synthesis.</text>
</comment>
<dbReference type="PROSITE" id="PS51330">
    <property type="entry name" value="DHFR_2"/>
    <property type="match status" value="1"/>
</dbReference>
<dbReference type="InterPro" id="IPR001796">
    <property type="entry name" value="DHFR_dom"/>
</dbReference>
<comment type="pathway">
    <text evidence="1 8">Cofactor biosynthesis; tetrahydrofolate biosynthesis; 5,6,7,8-tetrahydrofolate from 7,8-dihydrofolate: step 1/1.</text>
</comment>
<dbReference type="eggNOG" id="COG0262">
    <property type="taxonomic scope" value="Bacteria"/>
</dbReference>
<evidence type="ECO:0000313" key="10">
    <source>
        <dbReference type="EMBL" id="SFE68977.1"/>
    </source>
</evidence>
<reference evidence="10 11" key="1">
    <citation type="submission" date="2016-10" db="EMBL/GenBank/DDBJ databases">
        <authorList>
            <person name="de Groot N.N."/>
        </authorList>
    </citation>
    <scope>NUCLEOTIDE SEQUENCE [LARGE SCALE GENOMIC DNA]</scope>
    <source>
        <strain evidence="10 11">DSM 19012</strain>
    </source>
</reference>
<organism evidence="10 11">
    <name type="scientific">Thermophagus xiamenensis</name>
    <dbReference type="NCBI Taxonomy" id="385682"/>
    <lineage>
        <taxon>Bacteria</taxon>
        <taxon>Pseudomonadati</taxon>
        <taxon>Bacteroidota</taxon>
        <taxon>Bacteroidia</taxon>
        <taxon>Marinilabiliales</taxon>
        <taxon>Marinilabiliaceae</taxon>
        <taxon>Thermophagus</taxon>
    </lineage>
</organism>
<dbReference type="GO" id="GO:0004146">
    <property type="term" value="F:dihydrofolate reductase activity"/>
    <property type="evidence" value="ECO:0007669"/>
    <property type="project" value="UniProtKB-EC"/>
</dbReference>
<dbReference type="RefSeq" id="WP_010527586.1">
    <property type="nucleotide sequence ID" value="NZ_AFSL01000055.1"/>
</dbReference>
<evidence type="ECO:0000256" key="5">
    <source>
        <dbReference type="ARBA" id="ARBA00022857"/>
    </source>
</evidence>
<evidence type="ECO:0000256" key="3">
    <source>
        <dbReference type="ARBA" id="ARBA00012856"/>
    </source>
</evidence>
<dbReference type="GO" id="GO:0046654">
    <property type="term" value="P:tetrahydrofolate biosynthetic process"/>
    <property type="evidence" value="ECO:0007669"/>
    <property type="project" value="UniProtKB-UniPathway"/>
</dbReference>
<dbReference type="InterPro" id="IPR024072">
    <property type="entry name" value="DHFR-like_dom_sf"/>
</dbReference>
<dbReference type="InterPro" id="IPR012259">
    <property type="entry name" value="DHFR"/>
</dbReference>
<evidence type="ECO:0000256" key="8">
    <source>
        <dbReference type="PIRNR" id="PIRNR000194"/>
    </source>
</evidence>
<dbReference type="STRING" id="385682.SAMN05444380_11654"/>
<sequence length="163" mass="18965">MVLSLIVVVDENNGIGINGTQPAYIRDDLKRFKELTVGNTIVMGRKTFQALPKGALPNRRNVVLTRQQHFIADKCEIIHSPDELYNLCAPEEKVFVIGGGDIYRLFLSKANYIYLTLIHYRFEEIDTWFPKISEELWRIEIREGPFTDVKSGFSYSYINYIRR</sequence>
<protein>
    <recommendedName>
        <fullName evidence="3 8">Dihydrofolate reductase</fullName>
        <ecNumber evidence="3 8">1.5.1.3</ecNumber>
    </recommendedName>
</protein>
<evidence type="ECO:0000256" key="4">
    <source>
        <dbReference type="ARBA" id="ARBA00022563"/>
    </source>
</evidence>
<dbReference type="GO" id="GO:0046655">
    <property type="term" value="P:folic acid metabolic process"/>
    <property type="evidence" value="ECO:0007669"/>
    <property type="project" value="TreeGrafter"/>
</dbReference>
<dbReference type="UniPathway" id="UPA00077">
    <property type="reaction ID" value="UER00158"/>
</dbReference>
<dbReference type="EC" id="1.5.1.3" evidence="3 8"/>
<dbReference type="GO" id="GO:0006730">
    <property type="term" value="P:one-carbon metabolic process"/>
    <property type="evidence" value="ECO:0007669"/>
    <property type="project" value="UniProtKB-KW"/>
</dbReference>
<dbReference type="PANTHER" id="PTHR48069">
    <property type="entry name" value="DIHYDROFOLATE REDUCTASE"/>
    <property type="match status" value="1"/>
</dbReference>
<keyword evidence="5 8" id="KW-0521">NADP</keyword>
<dbReference type="InParanoid" id="A0A1I2CKV8"/>
<dbReference type="FunCoup" id="A0A1I2CKV8">
    <property type="interactions" value="408"/>
</dbReference>
<comment type="similarity">
    <text evidence="2 8">Belongs to the dihydrofolate reductase family.</text>
</comment>
<dbReference type="EMBL" id="FONA01000016">
    <property type="protein sequence ID" value="SFE68977.1"/>
    <property type="molecule type" value="Genomic_DNA"/>
</dbReference>